<evidence type="ECO:0000313" key="1">
    <source>
        <dbReference type="EMBL" id="KUM48775.1"/>
    </source>
</evidence>
<gene>
    <name evidence="1" type="ORF">ABT39_MTgene4111</name>
</gene>
<dbReference type="AlphaFoldDB" id="A0A101M0J8"/>
<proteinExistence type="predicted"/>
<accession>A0A101M0J8</accession>
<protein>
    <submittedName>
        <fullName evidence="1">Uncharacterized protein</fullName>
    </submittedName>
</protein>
<name>A0A101M0J8_PICGL</name>
<comment type="caution">
    <text evidence="1">The sequence shown here is derived from an EMBL/GenBank/DDBJ whole genome shotgun (WGS) entry which is preliminary data.</text>
</comment>
<dbReference type="EMBL" id="LKAM01000004">
    <property type="protein sequence ID" value="KUM48775.1"/>
    <property type="molecule type" value="Genomic_DNA"/>
</dbReference>
<sequence>MHGTSLLNASPWINPAEAFITDSIPYGIHGLDAAGETRSHAVGSGSPMNATGYVSGYVTRSGPDPPGPSLFITSGRSSDILVVHFPKEAA</sequence>
<geneLocation type="mitochondrion" evidence="1"/>
<organism evidence="1">
    <name type="scientific">Picea glauca</name>
    <name type="common">White spruce</name>
    <name type="synonym">Pinus glauca</name>
    <dbReference type="NCBI Taxonomy" id="3330"/>
    <lineage>
        <taxon>Eukaryota</taxon>
        <taxon>Viridiplantae</taxon>
        <taxon>Streptophyta</taxon>
        <taxon>Embryophyta</taxon>
        <taxon>Tracheophyta</taxon>
        <taxon>Spermatophyta</taxon>
        <taxon>Pinopsida</taxon>
        <taxon>Pinidae</taxon>
        <taxon>Conifers I</taxon>
        <taxon>Pinales</taxon>
        <taxon>Pinaceae</taxon>
        <taxon>Picea</taxon>
    </lineage>
</organism>
<keyword evidence="1" id="KW-0496">Mitochondrion</keyword>
<reference evidence="1" key="1">
    <citation type="journal article" date="2015" name="Genome Biol. Evol.">
        <title>Organellar Genomes of White Spruce (Picea glauca): Assembly and Annotation.</title>
        <authorList>
            <person name="Jackman S.D."/>
            <person name="Warren R.L."/>
            <person name="Gibb E.A."/>
            <person name="Vandervalk B.P."/>
            <person name="Mohamadi H."/>
            <person name="Chu J."/>
            <person name="Raymond A."/>
            <person name="Pleasance S."/>
            <person name="Coope R."/>
            <person name="Wildung M.R."/>
            <person name="Ritland C.E."/>
            <person name="Bousquet J."/>
            <person name="Jones S.J."/>
            <person name="Bohlmann J."/>
            <person name="Birol I."/>
        </authorList>
    </citation>
    <scope>NUCLEOTIDE SEQUENCE [LARGE SCALE GENOMIC DNA]</scope>
    <source>
        <tissue evidence="1">Flushing bud</tissue>
    </source>
</reference>